<dbReference type="EMBL" id="CP018099">
    <property type="protein sequence ID" value="APF17591.1"/>
    <property type="molecule type" value="Genomic_DNA"/>
</dbReference>
<evidence type="ECO:0000313" key="2">
    <source>
        <dbReference type="Proteomes" id="UP000183868"/>
    </source>
</evidence>
<gene>
    <name evidence="1" type="ORF">Cabys_840</name>
</gene>
<name>A0A1J1C4L7_CALAY</name>
<dbReference type="Proteomes" id="UP000183868">
    <property type="component" value="Chromosome"/>
</dbReference>
<proteinExistence type="predicted"/>
<dbReference type="KEGG" id="caby:Cabys_840"/>
<dbReference type="AlphaFoldDB" id="A0A1J1C4L7"/>
<evidence type="ECO:0000313" key="1">
    <source>
        <dbReference type="EMBL" id="APF17591.1"/>
    </source>
</evidence>
<organism evidence="1 2">
    <name type="scientific">Caldithrix abyssi DSM 13497</name>
    <dbReference type="NCBI Taxonomy" id="880073"/>
    <lineage>
        <taxon>Bacteria</taxon>
        <taxon>Pseudomonadati</taxon>
        <taxon>Calditrichota</taxon>
        <taxon>Calditrichia</taxon>
        <taxon>Calditrichales</taxon>
        <taxon>Calditrichaceae</taxon>
        <taxon>Caldithrix</taxon>
    </lineage>
</organism>
<sequence>MFVAFFSIFHKKRCFNSAVASAEIIKFVRLAMAGIPLKTFMI</sequence>
<protein>
    <submittedName>
        <fullName evidence="1">Uncharacterized protein</fullName>
    </submittedName>
</protein>
<accession>A0A1J1C4L7</accession>
<reference evidence="1 2" key="1">
    <citation type="submission" date="2016-11" db="EMBL/GenBank/DDBJ databases">
        <title>Genomic analysis of Caldithrix abyssi and proposal of a novel bacterial phylum Caldithrichaeota.</title>
        <authorList>
            <person name="Kublanov I."/>
            <person name="Sigalova O."/>
            <person name="Gavrilov S."/>
            <person name="Lebedinsky A."/>
            <person name="Ivanova N."/>
            <person name="Daum C."/>
            <person name="Reddy T."/>
            <person name="Klenk H.P."/>
            <person name="Goker M."/>
            <person name="Reva O."/>
            <person name="Miroshnichenko M."/>
            <person name="Kyprides N."/>
            <person name="Woyke T."/>
            <person name="Gelfand M."/>
        </authorList>
    </citation>
    <scope>NUCLEOTIDE SEQUENCE [LARGE SCALE GENOMIC DNA]</scope>
    <source>
        <strain evidence="1 2">LF13</strain>
    </source>
</reference>